<evidence type="ECO:0000313" key="1">
    <source>
        <dbReference type="EMBL" id="SSZ47134.1"/>
    </source>
</evidence>
<protein>
    <submittedName>
        <fullName evidence="1">Uncharacterized protein</fullName>
    </submittedName>
</protein>
<organism evidence="1 2">
    <name type="scientific">Bergeyella zoohelcum</name>
    <dbReference type="NCBI Taxonomy" id="1015"/>
    <lineage>
        <taxon>Bacteria</taxon>
        <taxon>Pseudomonadati</taxon>
        <taxon>Bacteroidota</taxon>
        <taxon>Flavobacteriia</taxon>
        <taxon>Flavobacteriales</taxon>
        <taxon>Weeksellaceae</taxon>
        <taxon>Bergeyella</taxon>
    </lineage>
</organism>
<reference evidence="1 2" key="1">
    <citation type="submission" date="2018-06" db="EMBL/GenBank/DDBJ databases">
        <authorList>
            <consortium name="Pathogen Informatics"/>
            <person name="Doyle S."/>
        </authorList>
    </citation>
    <scope>NUCLEOTIDE SEQUENCE [LARGE SCALE GENOMIC DNA]</scope>
    <source>
        <strain evidence="1 2">NCTC11661</strain>
    </source>
</reference>
<dbReference type="EMBL" id="UFTJ01000001">
    <property type="protein sequence ID" value="SSZ47134.1"/>
    <property type="molecule type" value="Genomic_DNA"/>
</dbReference>
<dbReference type="Proteomes" id="UP000255515">
    <property type="component" value="Unassembled WGS sequence"/>
</dbReference>
<name>A0A376C079_9FLAO</name>
<proteinExistence type="predicted"/>
<sequence length="254" mass="29892">MKIKFPTSWEQLNPWQLTEMVSIIDRLRENEDFTHTYIRMVQILLMKNNSLWQYLKMRRILRNIPISAFQEATAFLMEQPKLYRFPAIKGAIAPTDRIGNCTMEQFSFADTLLYRYHSTDKEDERNLYARQIVAVLYRITPQFDKAILPKVAAVTDKIPMKQARMIVFIFSSIRNYITEIYPAVFSKPKKEATAPDFSSKKHIPFNKIVTMMAADELRLLGNLKECQNTLVYDFFNAFLESKRIHELKAKAMKQ</sequence>
<evidence type="ECO:0000313" key="2">
    <source>
        <dbReference type="Proteomes" id="UP000255515"/>
    </source>
</evidence>
<dbReference type="RefSeq" id="WP_002686457.1">
    <property type="nucleotide sequence ID" value="NZ_UFTJ01000001.1"/>
</dbReference>
<accession>A0A376C079</accession>
<dbReference type="AlphaFoldDB" id="A0A376C079"/>
<gene>
    <name evidence="1" type="ORF">NCTC11661_00800</name>
</gene>